<reference evidence="2 3" key="1">
    <citation type="submission" date="2016-11" db="EMBL/GenBank/DDBJ databases">
        <title>The macronuclear genome of Stentor coeruleus: a giant cell with tiny introns.</title>
        <authorList>
            <person name="Slabodnick M."/>
            <person name="Ruby J.G."/>
            <person name="Reiff S.B."/>
            <person name="Swart E.C."/>
            <person name="Gosai S."/>
            <person name="Prabakaran S."/>
            <person name="Witkowska E."/>
            <person name="Larue G.E."/>
            <person name="Fisher S."/>
            <person name="Freeman R.M."/>
            <person name="Gunawardena J."/>
            <person name="Chu W."/>
            <person name="Stover N.A."/>
            <person name="Gregory B.D."/>
            <person name="Nowacki M."/>
            <person name="Derisi J."/>
            <person name="Roy S.W."/>
            <person name="Marshall W.F."/>
            <person name="Sood P."/>
        </authorList>
    </citation>
    <scope>NUCLEOTIDE SEQUENCE [LARGE SCALE GENOMIC DNA]</scope>
    <source>
        <strain evidence="2">WM001</strain>
    </source>
</reference>
<evidence type="ECO:0008006" key="4">
    <source>
        <dbReference type="Google" id="ProtNLM"/>
    </source>
</evidence>
<feature type="chain" id="PRO_5012751575" description="Peptidase S1 domain-containing protein" evidence="1">
    <location>
        <begin position="16"/>
        <end position="315"/>
    </location>
</feature>
<evidence type="ECO:0000256" key="1">
    <source>
        <dbReference type="SAM" id="SignalP"/>
    </source>
</evidence>
<protein>
    <recommendedName>
        <fullName evidence="4">Peptidase S1 domain-containing protein</fullName>
    </recommendedName>
</protein>
<dbReference type="Proteomes" id="UP000187209">
    <property type="component" value="Unassembled WGS sequence"/>
</dbReference>
<dbReference type="AlphaFoldDB" id="A0A1R2BPN4"/>
<dbReference type="PANTHER" id="PTHR42972">
    <property type="entry name" value="TOL-PAL SYSTEM PROTEIN TOLB"/>
    <property type="match status" value="1"/>
</dbReference>
<keyword evidence="1" id="KW-0732">Signal</keyword>
<dbReference type="Gene3D" id="3.40.50.1820">
    <property type="entry name" value="alpha/beta hydrolase"/>
    <property type="match status" value="2"/>
</dbReference>
<feature type="signal peptide" evidence="1">
    <location>
        <begin position="1"/>
        <end position="15"/>
    </location>
</feature>
<evidence type="ECO:0000313" key="3">
    <source>
        <dbReference type="Proteomes" id="UP000187209"/>
    </source>
</evidence>
<proteinExistence type="predicted"/>
<comment type="caution">
    <text evidence="2">The sequence shown here is derived from an EMBL/GenBank/DDBJ whole genome shotgun (WGS) entry which is preliminary data.</text>
</comment>
<name>A0A1R2BPN4_9CILI</name>
<dbReference type="SUPFAM" id="SSF53474">
    <property type="entry name" value="alpha/beta-Hydrolases"/>
    <property type="match status" value="1"/>
</dbReference>
<sequence>MLSFLFASMLNSVLGLSVSGISSGGFFAVQFHVAFSSEVSGVGVIAGGPYYCSQGLITVSTTACMISPELINMDLIFSKTDTFASKNLIDATSNLQTSKVWLFSGTLDSVVHQGVVKDTQAFYEHYTTKGNITTKFNIPAEHSWVTDGFGNLCAYLGSPFINNCLIDAAGIMLETFLGPLKPRVDAVDAHFHIFDQGPYGDILFAGMLGFGYVYVPLYCEKNRCNVHVSFHGCLQSAELIGDIFAKHNGINAWAEGNNIVVIYPQILSVLDNPQGCWDFWGYSGIDFAYKTGRQMKIVHNMVQNVPYVNWGNIYD</sequence>
<keyword evidence="3" id="KW-1185">Reference proteome</keyword>
<accession>A0A1R2BPN4</accession>
<dbReference type="EMBL" id="MPUH01000508">
    <property type="protein sequence ID" value="OMJ78697.1"/>
    <property type="molecule type" value="Genomic_DNA"/>
</dbReference>
<evidence type="ECO:0000313" key="2">
    <source>
        <dbReference type="EMBL" id="OMJ78697.1"/>
    </source>
</evidence>
<dbReference type="OrthoDB" id="10264969at2759"/>
<dbReference type="PANTHER" id="PTHR42972:SF8">
    <property type="entry name" value="POLYHYDROXYBUTYRATE DEPOLYMERASE"/>
    <property type="match status" value="1"/>
</dbReference>
<dbReference type="InterPro" id="IPR029058">
    <property type="entry name" value="AB_hydrolase_fold"/>
</dbReference>
<organism evidence="2 3">
    <name type="scientific">Stentor coeruleus</name>
    <dbReference type="NCBI Taxonomy" id="5963"/>
    <lineage>
        <taxon>Eukaryota</taxon>
        <taxon>Sar</taxon>
        <taxon>Alveolata</taxon>
        <taxon>Ciliophora</taxon>
        <taxon>Postciliodesmatophora</taxon>
        <taxon>Heterotrichea</taxon>
        <taxon>Heterotrichida</taxon>
        <taxon>Stentoridae</taxon>
        <taxon>Stentor</taxon>
    </lineage>
</organism>
<gene>
    <name evidence="2" type="ORF">SteCoe_21416</name>
</gene>